<evidence type="ECO:0000313" key="6">
    <source>
        <dbReference type="EMBL" id="SVC67340.1"/>
    </source>
</evidence>
<evidence type="ECO:0000256" key="4">
    <source>
        <dbReference type="ARBA" id="ARBA00022837"/>
    </source>
</evidence>
<comment type="similarity">
    <text evidence="1">Belongs to the sulfatase family.</text>
</comment>
<evidence type="ECO:0000256" key="3">
    <source>
        <dbReference type="ARBA" id="ARBA00022801"/>
    </source>
</evidence>
<sequence>MTTRIVSLLGVFIALAFGELLAERKPNVILMMADDLGYKDLSCYGSEKQKTPVLDKLAQEGIRLTSFYAGATVCTPSRMALLTGAYPPRLGWRGGVVGYGIKTLNGLAPEALTMGEVFKEAGYRTALIGKWHLGDSPELQPMKQGFDTAYYIKKSNNQTKKLWRGAKLVADPFNNSRLTENFTTEAIKFIQANQENPFFLYLPFTAPHFPAQSHPDWKGKSANGAYGDVVEELDARIGEILETLRETKLEKKTIVVFLSDNGPEPGQKNWANAGPYRGLKWSSLEGGTRVPCIV</sequence>
<gene>
    <name evidence="6" type="ORF">METZ01_LOCUS320194</name>
</gene>
<dbReference type="PROSITE" id="PS00149">
    <property type="entry name" value="SULFATASE_2"/>
    <property type="match status" value="1"/>
</dbReference>
<evidence type="ECO:0000256" key="1">
    <source>
        <dbReference type="ARBA" id="ARBA00008779"/>
    </source>
</evidence>
<dbReference type="AlphaFoldDB" id="A0A382P3A9"/>
<keyword evidence="4" id="KW-0106">Calcium</keyword>
<organism evidence="6">
    <name type="scientific">marine metagenome</name>
    <dbReference type="NCBI Taxonomy" id="408172"/>
    <lineage>
        <taxon>unclassified sequences</taxon>
        <taxon>metagenomes</taxon>
        <taxon>ecological metagenomes</taxon>
    </lineage>
</organism>
<name>A0A382P3A9_9ZZZZ</name>
<dbReference type="InterPro" id="IPR000917">
    <property type="entry name" value="Sulfatase_N"/>
</dbReference>
<dbReference type="EMBL" id="UINC01104299">
    <property type="protein sequence ID" value="SVC67340.1"/>
    <property type="molecule type" value="Genomic_DNA"/>
</dbReference>
<proteinExistence type="inferred from homology"/>
<dbReference type="SUPFAM" id="SSF53649">
    <property type="entry name" value="Alkaline phosphatase-like"/>
    <property type="match status" value="1"/>
</dbReference>
<keyword evidence="2" id="KW-0479">Metal-binding</keyword>
<evidence type="ECO:0000256" key="2">
    <source>
        <dbReference type="ARBA" id="ARBA00022723"/>
    </source>
</evidence>
<feature type="domain" description="Sulfatase N-terminal" evidence="5">
    <location>
        <begin position="26"/>
        <end position="294"/>
    </location>
</feature>
<dbReference type="Gene3D" id="3.40.720.10">
    <property type="entry name" value="Alkaline Phosphatase, subunit A"/>
    <property type="match status" value="1"/>
</dbReference>
<dbReference type="PANTHER" id="PTHR42693">
    <property type="entry name" value="ARYLSULFATASE FAMILY MEMBER"/>
    <property type="match status" value="1"/>
</dbReference>
<protein>
    <recommendedName>
        <fullName evidence="5">Sulfatase N-terminal domain-containing protein</fullName>
    </recommendedName>
</protein>
<accession>A0A382P3A9</accession>
<dbReference type="InterPro" id="IPR017850">
    <property type="entry name" value="Alkaline_phosphatase_core_sf"/>
</dbReference>
<keyword evidence="3" id="KW-0378">Hydrolase</keyword>
<reference evidence="6" key="1">
    <citation type="submission" date="2018-05" db="EMBL/GenBank/DDBJ databases">
        <authorList>
            <person name="Lanie J.A."/>
            <person name="Ng W.-L."/>
            <person name="Kazmierczak K.M."/>
            <person name="Andrzejewski T.M."/>
            <person name="Davidsen T.M."/>
            <person name="Wayne K.J."/>
            <person name="Tettelin H."/>
            <person name="Glass J.I."/>
            <person name="Rusch D."/>
            <person name="Podicherti R."/>
            <person name="Tsui H.-C.T."/>
            <person name="Winkler M.E."/>
        </authorList>
    </citation>
    <scope>NUCLEOTIDE SEQUENCE</scope>
</reference>
<dbReference type="GO" id="GO:0004065">
    <property type="term" value="F:arylsulfatase activity"/>
    <property type="evidence" value="ECO:0007669"/>
    <property type="project" value="TreeGrafter"/>
</dbReference>
<feature type="non-terminal residue" evidence="6">
    <location>
        <position position="294"/>
    </location>
</feature>
<dbReference type="GO" id="GO:0046872">
    <property type="term" value="F:metal ion binding"/>
    <property type="evidence" value="ECO:0007669"/>
    <property type="project" value="UniProtKB-KW"/>
</dbReference>
<dbReference type="InterPro" id="IPR024607">
    <property type="entry name" value="Sulfatase_CS"/>
</dbReference>
<dbReference type="PANTHER" id="PTHR42693:SF53">
    <property type="entry name" value="ENDO-4-O-SULFATASE"/>
    <property type="match status" value="1"/>
</dbReference>
<dbReference type="Pfam" id="PF00884">
    <property type="entry name" value="Sulfatase"/>
    <property type="match status" value="1"/>
</dbReference>
<dbReference type="InterPro" id="IPR050738">
    <property type="entry name" value="Sulfatase"/>
</dbReference>
<evidence type="ECO:0000259" key="5">
    <source>
        <dbReference type="Pfam" id="PF00884"/>
    </source>
</evidence>